<evidence type="ECO:0000256" key="1">
    <source>
        <dbReference type="ARBA" id="ARBA00023002"/>
    </source>
</evidence>
<dbReference type="PANTHER" id="PTHR43818">
    <property type="entry name" value="BCDNA.GH03377"/>
    <property type="match status" value="1"/>
</dbReference>
<evidence type="ECO:0000259" key="3">
    <source>
        <dbReference type="Pfam" id="PF22725"/>
    </source>
</evidence>
<feature type="domain" description="Gfo/Idh/MocA-like oxidoreductase N-terminal" evidence="2">
    <location>
        <begin position="8"/>
        <end position="126"/>
    </location>
</feature>
<dbReference type="RefSeq" id="WP_044187739.1">
    <property type="nucleotide sequence ID" value="NZ_JMCB01000005.1"/>
</dbReference>
<dbReference type="SUPFAM" id="SSF51735">
    <property type="entry name" value="NAD(P)-binding Rossmann-fold domains"/>
    <property type="match status" value="1"/>
</dbReference>
<dbReference type="Proteomes" id="UP000028725">
    <property type="component" value="Unassembled WGS sequence"/>
</dbReference>
<reference evidence="4 5" key="1">
    <citation type="submission" date="2014-04" db="EMBL/GenBank/DDBJ databases">
        <title>Genome assembly of Hyalangium minutum DSM 14724.</title>
        <authorList>
            <person name="Sharma G."/>
            <person name="Subramanian S."/>
        </authorList>
    </citation>
    <scope>NUCLEOTIDE SEQUENCE [LARGE SCALE GENOMIC DNA]</scope>
    <source>
        <strain evidence="4 5">DSM 14724</strain>
    </source>
</reference>
<proteinExistence type="predicted"/>
<dbReference type="GO" id="GO:0016491">
    <property type="term" value="F:oxidoreductase activity"/>
    <property type="evidence" value="ECO:0007669"/>
    <property type="project" value="UniProtKB-KW"/>
</dbReference>
<dbReference type="InterPro" id="IPR000683">
    <property type="entry name" value="Gfo/Idh/MocA-like_OxRdtase_N"/>
</dbReference>
<dbReference type="InterPro" id="IPR036291">
    <property type="entry name" value="NAD(P)-bd_dom_sf"/>
</dbReference>
<evidence type="ECO:0000313" key="4">
    <source>
        <dbReference type="EMBL" id="KFE69034.1"/>
    </source>
</evidence>
<dbReference type="PATRIC" id="fig|394096.3.peg.2981"/>
<name>A0A085WMX1_9BACT</name>
<protein>
    <submittedName>
        <fullName evidence="4">Glycerol-3-phosphate cytidylyltransferase</fullName>
    </submittedName>
</protein>
<dbReference type="SUPFAM" id="SSF55347">
    <property type="entry name" value="Glyceraldehyde-3-phosphate dehydrogenase-like, C-terminal domain"/>
    <property type="match status" value="1"/>
</dbReference>
<dbReference type="GO" id="GO:0000166">
    <property type="term" value="F:nucleotide binding"/>
    <property type="evidence" value="ECO:0007669"/>
    <property type="project" value="InterPro"/>
</dbReference>
<dbReference type="STRING" id="394096.DB31_6936"/>
<dbReference type="InterPro" id="IPR055170">
    <property type="entry name" value="GFO_IDH_MocA-like_dom"/>
</dbReference>
<keyword evidence="5" id="KW-1185">Reference proteome</keyword>
<dbReference type="GO" id="GO:0016779">
    <property type="term" value="F:nucleotidyltransferase activity"/>
    <property type="evidence" value="ECO:0007669"/>
    <property type="project" value="UniProtKB-KW"/>
</dbReference>
<comment type="caution">
    <text evidence="4">The sequence shown here is derived from an EMBL/GenBank/DDBJ whole genome shotgun (WGS) entry which is preliminary data.</text>
</comment>
<dbReference type="OrthoDB" id="9793050at2"/>
<dbReference type="EMBL" id="JMCB01000005">
    <property type="protein sequence ID" value="KFE69034.1"/>
    <property type="molecule type" value="Genomic_DNA"/>
</dbReference>
<accession>A0A085WMX1</accession>
<keyword evidence="1" id="KW-0560">Oxidoreductase</keyword>
<dbReference type="InterPro" id="IPR050463">
    <property type="entry name" value="Gfo/Idh/MocA_oxidrdct_glycsds"/>
</dbReference>
<dbReference type="Pfam" id="PF01408">
    <property type="entry name" value="GFO_IDH_MocA"/>
    <property type="match status" value="1"/>
</dbReference>
<organism evidence="4 5">
    <name type="scientific">Hyalangium minutum</name>
    <dbReference type="NCBI Taxonomy" id="394096"/>
    <lineage>
        <taxon>Bacteria</taxon>
        <taxon>Pseudomonadati</taxon>
        <taxon>Myxococcota</taxon>
        <taxon>Myxococcia</taxon>
        <taxon>Myxococcales</taxon>
        <taxon>Cystobacterineae</taxon>
        <taxon>Archangiaceae</taxon>
        <taxon>Hyalangium</taxon>
    </lineage>
</organism>
<evidence type="ECO:0000259" key="2">
    <source>
        <dbReference type="Pfam" id="PF01408"/>
    </source>
</evidence>
<sequence length="362" mass="39201">MTTGAPALRVGIIGTGFARSTQIPAFQSLPGVEVVSIASARLERAEQVARECGIPRATQDWREVVRDPGVDLVSIVTPPHLHREMAIAAVHAGKAVLCEKPTSLEAAEAEIMWLAAEQRGVLALMDHELRFLPSRQRMREIILSGELGTIHHARVRYRSDNRAGPGRPWDWWSDVARGGGLLGALGSHAVDALRFLLGREPTEVLGVLATHIPSRPDAQSGTARMVTSDDEVQALLGFGGGLTAAMSLSAVEPGKPMHVVEVFGTRGGLRVEGSELLRAEVGGRRWAPVELPSLQPLPAGMPETEWALGFVQYARAIVEALRAGARTLPGAASFEEGWRNQRVLDAIRRSHSERRWIPLSKV</sequence>
<dbReference type="AlphaFoldDB" id="A0A085WMX1"/>
<keyword evidence="4" id="KW-0808">Transferase</keyword>
<dbReference type="PANTHER" id="PTHR43818:SF11">
    <property type="entry name" value="BCDNA.GH03377"/>
    <property type="match status" value="1"/>
</dbReference>
<feature type="domain" description="GFO/IDH/MocA-like oxidoreductase" evidence="3">
    <location>
        <begin position="136"/>
        <end position="270"/>
    </location>
</feature>
<dbReference type="Pfam" id="PF22725">
    <property type="entry name" value="GFO_IDH_MocA_C3"/>
    <property type="match status" value="1"/>
</dbReference>
<keyword evidence="4" id="KW-0548">Nucleotidyltransferase</keyword>
<gene>
    <name evidence="4" type="ORF">DB31_6936</name>
</gene>
<evidence type="ECO:0000313" key="5">
    <source>
        <dbReference type="Proteomes" id="UP000028725"/>
    </source>
</evidence>
<dbReference type="Gene3D" id="3.30.360.10">
    <property type="entry name" value="Dihydrodipicolinate Reductase, domain 2"/>
    <property type="match status" value="1"/>
</dbReference>
<dbReference type="Gene3D" id="3.40.50.720">
    <property type="entry name" value="NAD(P)-binding Rossmann-like Domain"/>
    <property type="match status" value="1"/>
</dbReference>